<protein>
    <submittedName>
        <fullName evidence="1">Uncharacterized protein</fullName>
    </submittedName>
</protein>
<proteinExistence type="predicted"/>
<dbReference type="EMBL" id="MCGH01000004">
    <property type="protein sequence ID" value="ODM02513.1"/>
    <property type="molecule type" value="Genomic_DNA"/>
</dbReference>
<gene>
    <name evidence="1" type="ORF">BEI61_05675</name>
</gene>
<name>A0A1E3A185_9FIRM</name>
<accession>A0A1E3A185</accession>
<dbReference type="AlphaFoldDB" id="A0A1E3A185"/>
<comment type="caution">
    <text evidence="1">The sequence shown here is derived from an EMBL/GenBank/DDBJ whole genome shotgun (WGS) entry which is preliminary data.</text>
</comment>
<sequence>MSGLGLVPVWLPFISGVEVWVLRNGCLRTVSGWEQSSTKQNFPCAVRVPGGVNCKGNAYGFMFEAGRTVFEFYKDGFSGFNKRIASGHFILVE</sequence>
<dbReference type="Proteomes" id="UP000094067">
    <property type="component" value="Unassembled WGS sequence"/>
</dbReference>
<evidence type="ECO:0000313" key="2">
    <source>
        <dbReference type="Proteomes" id="UP000094067"/>
    </source>
</evidence>
<reference evidence="1 2" key="1">
    <citation type="submission" date="2016-07" db="EMBL/GenBank/DDBJ databases">
        <title>Characterization of isolates of Eisenbergiella tayi derived from blood cultures, using whole genome sequencing.</title>
        <authorList>
            <person name="Burdz T."/>
            <person name="Wiebe D."/>
            <person name="Huynh C."/>
            <person name="Bernard K."/>
        </authorList>
    </citation>
    <scope>NUCLEOTIDE SEQUENCE [LARGE SCALE GENOMIC DNA]</scope>
    <source>
        <strain evidence="1 2">NML 110608</strain>
    </source>
</reference>
<organism evidence="1 2">
    <name type="scientific">Eisenbergiella tayi</name>
    <dbReference type="NCBI Taxonomy" id="1432052"/>
    <lineage>
        <taxon>Bacteria</taxon>
        <taxon>Bacillati</taxon>
        <taxon>Bacillota</taxon>
        <taxon>Clostridia</taxon>
        <taxon>Lachnospirales</taxon>
        <taxon>Lachnospiraceae</taxon>
        <taxon>Eisenbergiella</taxon>
    </lineage>
</organism>
<evidence type="ECO:0000313" key="1">
    <source>
        <dbReference type="EMBL" id="ODM02513.1"/>
    </source>
</evidence>